<dbReference type="OrthoDB" id="1845088at2759"/>
<evidence type="ECO:0000313" key="1">
    <source>
        <dbReference type="EMBL" id="PWA44678.1"/>
    </source>
</evidence>
<sequence length="148" mass="16455">MVSSVGDANTTDSSLPLATILHILTIKPSYSNYLLWRNQTTASNTTSPNPAYVTWQEAYQRALILLQSSLSEEEMTEALGFKTAREVWCSLEAAYSHDSVEPTHTLRDSIRHLQKGDSSVADYGRKLKSICDHFAAIGHIVDDTDKTH</sequence>
<gene>
    <name evidence="1" type="ORF">CTI12_AA524150</name>
</gene>
<organism evidence="1 2">
    <name type="scientific">Artemisia annua</name>
    <name type="common">Sweet wormwood</name>
    <dbReference type="NCBI Taxonomy" id="35608"/>
    <lineage>
        <taxon>Eukaryota</taxon>
        <taxon>Viridiplantae</taxon>
        <taxon>Streptophyta</taxon>
        <taxon>Embryophyta</taxon>
        <taxon>Tracheophyta</taxon>
        <taxon>Spermatophyta</taxon>
        <taxon>Magnoliopsida</taxon>
        <taxon>eudicotyledons</taxon>
        <taxon>Gunneridae</taxon>
        <taxon>Pentapetalae</taxon>
        <taxon>asterids</taxon>
        <taxon>campanulids</taxon>
        <taxon>Asterales</taxon>
        <taxon>Asteraceae</taxon>
        <taxon>Asteroideae</taxon>
        <taxon>Anthemideae</taxon>
        <taxon>Artemisiinae</taxon>
        <taxon>Artemisia</taxon>
    </lineage>
</organism>
<dbReference type="AlphaFoldDB" id="A0A2U1L6S1"/>
<dbReference type="PANTHER" id="PTHR47481">
    <property type="match status" value="1"/>
</dbReference>
<dbReference type="EMBL" id="PKPP01011150">
    <property type="protein sequence ID" value="PWA44678.1"/>
    <property type="molecule type" value="Genomic_DNA"/>
</dbReference>
<evidence type="ECO:0000313" key="2">
    <source>
        <dbReference type="Proteomes" id="UP000245207"/>
    </source>
</evidence>
<reference evidence="1 2" key="1">
    <citation type="journal article" date="2018" name="Mol. Plant">
        <title>The genome of Artemisia annua provides insight into the evolution of Asteraceae family and artemisinin biosynthesis.</title>
        <authorList>
            <person name="Shen Q."/>
            <person name="Zhang L."/>
            <person name="Liao Z."/>
            <person name="Wang S."/>
            <person name="Yan T."/>
            <person name="Shi P."/>
            <person name="Liu M."/>
            <person name="Fu X."/>
            <person name="Pan Q."/>
            <person name="Wang Y."/>
            <person name="Lv Z."/>
            <person name="Lu X."/>
            <person name="Zhang F."/>
            <person name="Jiang W."/>
            <person name="Ma Y."/>
            <person name="Chen M."/>
            <person name="Hao X."/>
            <person name="Li L."/>
            <person name="Tang Y."/>
            <person name="Lv G."/>
            <person name="Zhou Y."/>
            <person name="Sun X."/>
            <person name="Brodelius P.E."/>
            <person name="Rose J.K.C."/>
            <person name="Tang K."/>
        </authorList>
    </citation>
    <scope>NUCLEOTIDE SEQUENCE [LARGE SCALE GENOMIC DNA]</scope>
    <source>
        <strain evidence="2">cv. Huhao1</strain>
        <tissue evidence="1">Leaf</tissue>
    </source>
</reference>
<dbReference type="Pfam" id="PF14223">
    <property type="entry name" value="Retrotran_gag_2"/>
    <property type="match status" value="1"/>
</dbReference>
<protein>
    <submittedName>
        <fullName evidence="1">Zinc finger, CCHC-type, Gag-polypeptide of LTR copia-type</fullName>
    </submittedName>
</protein>
<dbReference type="Proteomes" id="UP000245207">
    <property type="component" value="Unassembled WGS sequence"/>
</dbReference>
<keyword evidence="2" id="KW-1185">Reference proteome</keyword>
<dbReference type="PANTHER" id="PTHR47481:SF35">
    <property type="entry name" value="ZINC FINGER, CCHC-TYPE-RELATED"/>
    <property type="match status" value="1"/>
</dbReference>
<proteinExistence type="predicted"/>
<name>A0A2U1L6S1_ARTAN</name>
<accession>A0A2U1L6S1</accession>
<comment type="caution">
    <text evidence="1">The sequence shown here is derived from an EMBL/GenBank/DDBJ whole genome shotgun (WGS) entry which is preliminary data.</text>
</comment>